<evidence type="ECO:0000313" key="4">
    <source>
        <dbReference type="Proteomes" id="UP000007590"/>
    </source>
</evidence>
<dbReference type="STRING" id="929556.Solca_2053"/>
<evidence type="ECO:0000259" key="2">
    <source>
        <dbReference type="Pfam" id="PF10988"/>
    </source>
</evidence>
<name>H8KW87_SOLCM</name>
<organism evidence="3 4">
    <name type="scientific">Solitalea canadensis (strain ATCC 29591 / DSM 3403 / JCM 21819 / LMG 8368 / NBRC 15130 / NCIMB 12057 / USAM 9D)</name>
    <name type="common">Flexibacter canadensis</name>
    <dbReference type="NCBI Taxonomy" id="929556"/>
    <lineage>
        <taxon>Bacteria</taxon>
        <taxon>Pseudomonadati</taxon>
        <taxon>Bacteroidota</taxon>
        <taxon>Sphingobacteriia</taxon>
        <taxon>Sphingobacteriales</taxon>
        <taxon>Sphingobacteriaceae</taxon>
        <taxon>Solitalea</taxon>
    </lineage>
</organism>
<dbReference type="OrthoDB" id="761127at2"/>
<feature type="domain" description="Putative auto-transporter adhesin head GIN" evidence="2">
    <location>
        <begin position="51"/>
        <end position="126"/>
    </location>
</feature>
<accession>H8KW87</accession>
<dbReference type="Gene3D" id="2.160.20.120">
    <property type="match status" value="1"/>
</dbReference>
<evidence type="ECO:0000313" key="3">
    <source>
        <dbReference type="EMBL" id="AFD07108.1"/>
    </source>
</evidence>
<dbReference type="RefSeq" id="WP_014680335.1">
    <property type="nucleotide sequence ID" value="NC_017770.1"/>
</dbReference>
<dbReference type="InterPro" id="IPR021255">
    <property type="entry name" value="DUF2807"/>
</dbReference>
<proteinExistence type="predicted"/>
<dbReference type="KEGG" id="scn:Solca_2053"/>
<protein>
    <recommendedName>
        <fullName evidence="2">Putative auto-transporter adhesin head GIN domain-containing protein</fullName>
    </recommendedName>
</protein>
<dbReference type="Proteomes" id="UP000007590">
    <property type="component" value="Chromosome"/>
</dbReference>
<dbReference type="Pfam" id="PF10988">
    <property type="entry name" value="DUF2807"/>
    <property type="match status" value="1"/>
</dbReference>
<dbReference type="AlphaFoldDB" id="H8KW87"/>
<feature type="chain" id="PRO_5003613255" description="Putative auto-transporter adhesin head GIN domain-containing protein" evidence="1">
    <location>
        <begin position="26"/>
        <end position="129"/>
    </location>
</feature>
<reference evidence="3" key="1">
    <citation type="submission" date="2012-02" db="EMBL/GenBank/DDBJ databases">
        <title>The complete genome of Solitalea canadensis DSM 3403.</title>
        <authorList>
            <consortium name="US DOE Joint Genome Institute (JGI-PGF)"/>
            <person name="Lucas S."/>
            <person name="Copeland A."/>
            <person name="Lapidus A."/>
            <person name="Glavina del Rio T."/>
            <person name="Dalin E."/>
            <person name="Tice H."/>
            <person name="Bruce D."/>
            <person name="Goodwin L."/>
            <person name="Pitluck S."/>
            <person name="Peters L."/>
            <person name="Ovchinnikova G."/>
            <person name="Lu M."/>
            <person name="Kyrpides N."/>
            <person name="Mavromatis K."/>
            <person name="Ivanova N."/>
            <person name="Brettin T."/>
            <person name="Detter J.C."/>
            <person name="Han C."/>
            <person name="Larimer F."/>
            <person name="Land M."/>
            <person name="Hauser L."/>
            <person name="Markowitz V."/>
            <person name="Cheng J.-F."/>
            <person name="Hugenholtz P."/>
            <person name="Woyke T."/>
            <person name="Wu D."/>
            <person name="Spring S."/>
            <person name="Schroeder M."/>
            <person name="Kopitz M."/>
            <person name="Brambilla E."/>
            <person name="Klenk H.-P."/>
            <person name="Eisen J.A."/>
        </authorList>
    </citation>
    <scope>NUCLEOTIDE SEQUENCE</scope>
    <source>
        <strain evidence="3">DSM 3403</strain>
    </source>
</reference>
<feature type="signal peptide" evidence="1">
    <location>
        <begin position="1"/>
        <end position="25"/>
    </location>
</feature>
<keyword evidence="1" id="KW-0732">Signal</keyword>
<gene>
    <name evidence="3" type="ordered locus">Solca_2053</name>
</gene>
<dbReference type="EMBL" id="CP003349">
    <property type="protein sequence ID" value="AFD07108.1"/>
    <property type="molecule type" value="Genomic_DNA"/>
</dbReference>
<dbReference type="HOGENOM" id="CLU_1947401_0_0_10"/>
<evidence type="ECO:0000256" key="1">
    <source>
        <dbReference type="SAM" id="SignalP"/>
    </source>
</evidence>
<sequence length="129" mass="14334">MKTTIKSIGAFALAALLMISTMSFTTVNDDSKTKKAKKETTPVRKEMQVAAFETVKVSGNFKVMLSQGNEQKIIIEAPEEMANAVQSFVSENELNIYTTDAVKKKITLWITLKDIHNISTYGDVKVVKE</sequence>
<keyword evidence="4" id="KW-1185">Reference proteome</keyword>